<feature type="compositionally biased region" description="Basic residues" evidence="1">
    <location>
        <begin position="129"/>
        <end position="142"/>
    </location>
</feature>
<feature type="region of interest" description="Disordered" evidence="1">
    <location>
        <begin position="23"/>
        <end position="42"/>
    </location>
</feature>
<feature type="compositionally biased region" description="Acidic residues" evidence="1">
    <location>
        <begin position="105"/>
        <end position="118"/>
    </location>
</feature>
<feature type="region of interest" description="Disordered" evidence="1">
    <location>
        <begin position="85"/>
        <end position="273"/>
    </location>
</feature>
<feature type="region of interest" description="Disordered" evidence="1">
    <location>
        <begin position="433"/>
        <end position="571"/>
    </location>
</feature>
<feature type="compositionally biased region" description="Basic and acidic residues" evidence="1">
    <location>
        <begin position="25"/>
        <end position="42"/>
    </location>
</feature>
<proteinExistence type="predicted"/>
<feature type="compositionally biased region" description="Polar residues" evidence="1">
    <location>
        <begin position="562"/>
        <end position="571"/>
    </location>
</feature>
<reference evidence="2 3" key="1">
    <citation type="journal article" date="2020" name="G3 (Bethesda)">
        <title>Genetic Underpinnings of Host Manipulation by Ophiocordyceps as Revealed by Comparative Transcriptomics.</title>
        <authorList>
            <person name="Will I."/>
            <person name="Das B."/>
            <person name="Trinh T."/>
            <person name="Brachmann A."/>
            <person name="Ohm R.A."/>
            <person name="de Bekker C."/>
        </authorList>
    </citation>
    <scope>NUCLEOTIDE SEQUENCE [LARGE SCALE GENOMIC DNA]</scope>
    <source>
        <strain evidence="2 3">EC05</strain>
    </source>
</reference>
<evidence type="ECO:0000313" key="2">
    <source>
        <dbReference type="EMBL" id="KAF4589742.1"/>
    </source>
</evidence>
<evidence type="ECO:0000313" key="3">
    <source>
        <dbReference type="Proteomes" id="UP000562929"/>
    </source>
</evidence>
<name>A0A8H4VEQ0_9HYPO</name>
<feature type="compositionally biased region" description="Polar residues" evidence="1">
    <location>
        <begin position="439"/>
        <end position="452"/>
    </location>
</feature>
<dbReference type="AlphaFoldDB" id="A0A8H4VEQ0"/>
<dbReference type="EMBL" id="JAACLJ010000003">
    <property type="protein sequence ID" value="KAF4589742.1"/>
    <property type="molecule type" value="Genomic_DNA"/>
</dbReference>
<dbReference type="OrthoDB" id="4928194at2759"/>
<accession>A0A8H4VEQ0</accession>
<keyword evidence="3" id="KW-1185">Reference proteome</keyword>
<evidence type="ECO:0000256" key="1">
    <source>
        <dbReference type="SAM" id="MobiDB-lite"/>
    </source>
</evidence>
<dbReference type="Proteomes" id="UP000562929">
    <property type="component" value="Unassembled WGS sequence"/>
</dbReference>
<gene>
    <name evidence="2" type="ORF">GQ602_003631</name>
</gene>
<organism evidence="2 3">
    <name type="scientific">Ophiocordyceps camponoti-floridani</name>
    <dbReference type="NCBI Taxonomy" id="2030778"/>
    <lineage>
        <taxon>Eukaryota</taxon>
        <taxon>Fungi</taxon>
        <taxon>Dikarya</taxon>
        <taxon>Ascomycota</taxon>
        <taxon>Pezizomycotina</taxon>
        <taxon>Sordariomycetes</taxon>
        <taxon>Hypocreomycetidae</taxon>
        <taxon>Hypocreales</taxon>
        <taxon>Ophiocordycipitaceae</taxon>
        <taxon>Ophiocordyceps</taxon>
    </lineage>
</organism>
<feature type="compositionally biased region" description="Basic residues" evidence="1">
    <location>
        <begin position="245"/>
        <end position="254"/>
    </location>
</feature>
<feature type="compositionally biased region" description="Polar residues" evidence="1">
    <location>
        <begin position="500"/>
        <end position="513"/>
    </location>
</feature>
<feature type="compositionally biased region" description="Basic and acidic residues" evidence="1">
    <location>
        <begin position="219"/>
        <end position="244"/>
    </location>
</feature>
<protein>
    <submittedName>
        <fullName evidence="2">Uncharacterized protein</fullName>
    </submittedName>
</protein>
<feature type="compositionally biased region" description="Low complexity" evidence="1">
    <location>
        <begin position="536"/>
        <end position="549"/>
    </location>
</feature>
<comment type="caution">
    <text evidence="2">The sequence shown here is derived from an EMBL/GenBank/DDBJ whole genome shotgun (WGS) entry which is preliminary data.</text>
</comment>
<sequence>MPKPKYSTFCEWVIGKNVQQIAAAQDKKKPAPTEPSPKRDVFRVEVTTDDEAEEDSLTVTYPRSAKSAPVTAAAEDVVTKKVRFQQMPTKSALKKSTVVGVESESTTDSESETTETESNEVSPEEKNKSKFTTKIKKKKKKRLAIDPNPHPTCKCGSCVRSRHHFKLSSDVSTSESDTETIANKPQPSKHKHVLSDSDYEASSEPSTKSETEAGPSAKAVEKVTDDKAKKASKSEATKQKEGRSHKVKIKARKGRSADKDYPEAMPGPHPRRPHLIEPIRAEVVQTERVVESAEDPPPNAYYDATHGVLRVYHGPVYGGRFGHALYPRRDASNHALPMGTPHPLHNPYLYGFDSGKQGQQSSFRPTYPPPPPAMADGGYAPMAYPPNGGGYPYSGFAPGGASAPWPPPAAPPVNGSRGAFSMFAANGASPFSRLGEEGGSNNVAPGSLQGNNPYYPGRSKSGPSATGSRAPDSGGQPDGGTDGAWPTSDGAADGARGSWGNEQTEANWNNGEQTGAPCPNGKGGDEPTSAMPGAWESQEQQQQEQQPSSGWDSRQADRWESQKPSPEESQW</sequence>